<reference evidence="1 2" key="1">
    <citation type="submission" date="2020-08" db="EMBL/GenBank/DDBJ databases">
        <title>Genomic Encyclopedia of Type Strains, Phase IV (KMG-IV): sequencing the most valuable type-strain genomes for metagenomic binning, comparative biology and taxonomic classification.</title>
        <authorList>
            <person name="Goeker M."/>
        </authorList>
    </citation>
    <scope>NUCLEOTIDE SEQUENCE [LARGE SCALE GENOMIC DNA]</scope>
    <source>
        <strain evidence="1 2">DSM 102238</strain>
    </source>
</reference>
<accession>A0A7W6EBV8</accession>
<name>A0A7W6EBV8_9HYPH</name>
<dbReference type="AlphaFoldDB" id="A0A7W6EBV8"/>
<keyword evidence="2" id="KW-1185">Reference proteome</keyword>
<dbReference type="EMBL" id="JACIEK010000001">
    <property type="protein sequence ID" value="MBB3997166.1"/>
    <property type="molecule type" value="Genomic_DNA"/>
</dbReference>
<evidence type="ECO:0000313" key="2">
    <source>
        <dbReference type="Proteomes" id="UP000542776"/>
    </source>
</evidence>
<comment type="caution">
    <text evidence="1">The sequence shown here is derived from an EMBL/GenBank/DDBJ whole genome shotgun (WGS) entry which is preliminary data.</text>
</comment>
<organism evidence="1 2">
    <name type="scientific">Aureimonas pseudogalii</name>
    <dbReference type="NCBI Taxonomy" id="1744844"/>
    <lineage>
        <taxon>Bacteria</taxon>
        <taxon>Pseudomonadati</taxon>
        <taxon>Pseudomonadota</taxon>
        <taxon>Alphaproteobacteria</taxon>
        <taxon>Hyphomicrobiales</taxon>
        <taxon>Aurantimonadaceae</taxon>
        <taxon>Aureimonas</taxon>
    </lineage>
</organism>
<dbReference type="RefSeq" id="WP_183198416.1">
    <property type="nucleotide sequence ID" value="NZ_JACIEK010000001.1"/>
</dbReference>
<protein>
    <submittedName>
        <fullName evidence="1">Uncharacterized protein</fullName>
    </submittedName>
</protein>
<sequence length="79" mass="8830">MDRFWLLSDEFGTWSVVDIDTDLPAKVRDKVLSRMSHVDAADAVELLNIIESFGRPMDGDPFADQVIVNPVPSLQTRIG</sequence>
<evidence type="ECO:0000313" key="1">
    <source>
        <dbReference type="EMBL" id="MBB3997166.1"/>
    </source>
</evidence>
<dbReference type="Proteomes" id="UP000542776">
    <property type="component" value="Unassembled WGS sequence"/>
</dbReference>
<proteinExistence type="predicted"/>
<gene>
    <name evidence="1" type="ORF">GGR04_000987</name>
</gene>